<reference evidence="1" key="1">
    <citation type="journal article" date="2020" name="Fungal Divers.">
        <title>Resolving the Mortierellaceae phylogeny through synthesis of multi-gene phylogenetics and phylogenomics.</title>
        <authorList>
            <person name="Vandepol N."/>
            <person name="Liber J."/>
            <person name="Desiro A."/>
            <person name="Na H."/>
            <person name="Kennedy M."/>
            <person name="Barry K."/>
            <person name="Grigoriev I.V."/>
            <person name="Miller A.N."/>
            <person name="O'Donnell K."/>
            <person name="Stajich J.E."/>
            <person name="Bonito G."/>
        </authorList>
    </citation>
    <scope>NUCLEOTIDE SEQUENCE</scope>
    <source>
        <strain evidence="1">KOD948</strain>
    </source>
</reference>
<dbReference type="PANTHER" id="PTHR33986:SF15">
    <property type="entry name" value="MITOCHONDRIAL FISSION PROTEIN ELM1"/>
    <property type="match status" value="1"/>
</dbReference>
<dbReference type="PANTHER" id="PTHR33986">
    <property type="entry name" value="OS02G0535700 PROTEIN"/>
    <property type="match status" value="1"/>
</dbReference>
<dbReference type="Pfam" id="PF06258">
    <property type="entry name" value="Mito_fiss_Elm1"/>
    <property type="match status" value="2"/>
</dbReference>
<accession>A0A9P6Q6N7</accession>
<sequence length="540" mass="59607">METFLRPLARSANRQACSRHHNRQYGISHWASVLTSIPRAHGHYSTLQPTSKLAAVSVATAAQRSYTTGTVHARAAPKTKLAPRITYQPTSASTWIISDGSLGADKEAVALAKGLGMPWVIKRVQWRRGLQWLPIPFKKLIMDYHHVVNRKHKDKLPWFLQGDSLNAPFPSYVIGTGNKTIPGVLQVSRMSGKATFSAYIHFPFLPFIHFDQVFLQRHEAVVQLGSLGLMKDQKNYFRINSTLNTITSRSLEAARAKAKELGLIPKSFFVQRSPSPIVAVLVGGPNEDCRHNADRMANRLARLVDVQNCRLLITYSQRTAGNTKLAIKKLQERIQDEDKIFIYDPMVDQQSRGDALGTKKEVDKVGSTADASVATAAWNPVPGPKGVTGFLSGRNPYEAMLALADKIVVTADSIAMTNEALATGKPVYILGGELARGKLKVFHRYLADQHATRAFRPGRVPITASSSPTSRSLNAKRVELESMNNTADPLSYPGDHPPWSHALEGQGPAEARRLAERLQIMREARIAGRRVPEHVSEATC</sequence>
<evidence type="ECO:0000313" key="2">
    <source>
        <dbReference type="Proteomes" id="UP000726737"/>
    </source>
</evidence>
<dbReference type="InterPro" id="IPR009367">
    <property type="entry name" value="Elm1-like"/>
</dbReference>
<keyword evidence="2" id="KW-1185">Reference proteome</keyword>
<evidence type="ECO:0000313" key="1">
    <source>
        <dbReference type="EMBL" id="KAG0260521.1"/>
    </source>
</evidence>
<proteinExistence type="predicted"/>
<comment type="caution">
    <text evidence="1">The sequence shown here is derived from an EMBL/GenBank/DDBJ whole genome shotgun (WGS) entry which is preliminary data.</text>
</comment>
<dbReference type="OrthoDB" id="1856981at2759"/>
<dbReference type="Proteomes" id="UP000726737">
    <property type="component" value="Unassembled WGS sequence"/>
</dbReference>
<gene>
    <name evidence="1" type="ORF">BG011_001842</name>
</gene>
<name>A0A9P6Q6N7_9FUNG</name>
<protein>
    <submittedName>
        <fullName evidence="1">Uncharacterized protein</fullName>
    </submittedName>
</protein>
<dbReference type="AlphaFoldDB" id="A0A9P6Q6N7"/>
<dbReference type="EMBL" id="JAAAJA010000152">
    <property type="protein sequence ID" value="KAG0260521.1"/>
    <property type="molecule type" value="Genomic_DNA"/>
</dbReference>
<organism evidence="1 2">
    <name type="scientific">Mortierella polycephala</name>
    <dbReference type="NCBI Taxonomy" id="41804"/>
    <lineage>
        <taxon>Eukaryota</taxon>
        <taxon>Fungi</taxon>
        <taxon>Fungi incertae sedis</taxon>
        <taxon>Mucoromycota</taxon>
        <taxon>Mortierellomycotina</taxon>
        <taxon>Mortierellomycetes</taxon>
        <taxon>Mortierellales</taxon>
        <taxon>Mortierellaceae</taxon>
        <taxon>Mortierella</taxon>
    </lineage>
</organism>